<evidence type="ECO:0000313" key="2">
    <source>
        <dbReference type="Proteomes" id="UP000824890"/>
    </source>
</evidence>
<accession>A0ABQ8DNF0</accession>
<dbReference type="Proteomes" id="UP000824890">
    <property type="component" value="Unassembled WGS sequence"/>
</dbReference>
<name>A0ABQ8DNF0_BRANA</name>
<comment type="caution">
    <text evidence="1">The sequence shown here is derived from an EMBL/GenBank/DDBJ whole genome shotgun (WGS) entry which is preliminary data.</text>
</comment>
<sequence length="161" mass="17398">MLQSFYTGDGGYPRSIIAGLVAGKGRGFLSSTDAVLASGKRRLSQLLLRRLLVTESGGLQSSALPLWNPRSGPVGRSGGRDLVQTIELSDGKTRRRRRSMARRLCSLGVPAKSCDGGKRRWVCENGATKSRRTARGGLMSQILTCVLLCLLHARPEQARCS</sequence>
<reference evidence="1 2" key="1">
    <citation type="submission" date="2021-05" db="EMBL/GenBank/DDBJ databases">
        <title>Genome Assembly of Synthetic Allotetraploid Brassica napus Reveals Homoeologous Exchanges between Subgenomes.</title>
        <authorList>
            <person name="Davis J.T."/>
        </authorList>
    </citation>
    <scope>NUCLEOTIDE SEQUENCE [LARGE SCALE GENOMIC DNA]</scope>
    <source>
        <strain evidence="2">cv. Da-Ae</strain>
        <tissue evidence="1">Seedling</tissue>
    </source>
</reference>
<keyword evidence="2" id="KW-1185">Reference proteome</keyword>
<feature type="non-terminal residue" evidence="1">
    <location>
        <position position="161"/>
    </location>
</feature>
<organism evidence="1 2">
    <name type="scientific">Brassica napus</name>
    <name type="common">Rape</name>
    <dbReference type="NCBI Taxonomy" id="3708"/>
    <lineage>
        <taxon>Eukaryota</taxon>
        <taxon>Viridiplantae</taxon>
        <taxon>Streptophyta</taxon>
        <taxon>Embryophyta</taxon>
        <taxon>Tracheophyta</taxon>
        <taxon>Spermatophyta</taxon>
        <taxon>Magnoliopsida</taxon>
        <taxon>eudicotyledons</taxon>
        <taxon>Gunneridae</taxon>
        <taxon>Pentapetalae</taxon>
        <taxon>rosids</taxon>
        <taxon>malvids</taxon>
        <taxon>Brassicales</taxon>
        <taxon>Brassicaceae</taxon>
        <taxon>Brassiceae</taxon>
        <taxon>Brassica</taxon>
    </lineage>
</organism>
<evidence type="ECO:0000313" key="1">
    <source>
        <dbReference type="EMBL" id="KAH0930592.1"/>
    </source>
</evidence>
<protein>
    <submittedName>
        <fullName evidence="1">Uncharacterized protein</fullName>
    </submittedName>
</protein>
<proteinExistence type="predicted"/>
<gene>
    <name evidence="1" type="ORF">HID58_016319</name>
</gene>
<dbReference type="EMBL" id="JAGKQM010000004">
    <property type="protein sequence ID" value="KAH0930592.1"/>
    <property type="molecule type" value="Genomic_DNA"/>
</dbReference>